<dbReference type="GeneID" id="28987953"/>
<keyword evidence="2" id="KW-0732">Signal</keyword>
<organism evidence="3 4">
    <name type="scientific">Cutaneotrichosporon oleaginosum</name>
    <dbReference type="NCBI Taxonomy" id="879819"/>
    <lineage>
        <taxon>Eukaryota</taxon>
        <taxon>Fungi</taxon>
        <taxon>Dikarya</taxon>
        <taxon>Basidiomycota</taxon>
        <taxon>Agaricomycotina</taxon>
        <taxon>Tremellomycetes</taxon>
        <taxon>Trichosporonales</taxon>
        <taxon>Trichosporonaceae</taxon>
        <taxon>Cutaneotrichosporon</taxon>
    </lineage>
</organism>
<feature type="compositionally biased region" description="Basic and acidic residues" evidence="1">
    <location>
        <begin position="67"/>
        <end position="80"/>
    </location>
</feature>
<evidence type="ECO:0000313" key="3">
    <source>
        <dbReference type="EMBL" id="KLT42990.1"/>
    </source>
</evidence>
<feature type="signal peptide" evidence="2">
    <location>
        <begin position="1"/>
        <end position="23"/>
    </location>
</feature>
<feature type="region of interest" description="Disordered" evidence="1">
    <location>
        <begin position="56"/>
        <end position="85"/>
    </location>
</feature>
<gene>
    <name evidence="3" type="ORF">CC85DRAFT_69481</name>
</gene>
<accession>A0A0J0XPF6</accession>
<evidence type="ECO:0000256" key="2">
    <source>
        <dbReference type="SAM" id="SignalP"/>
    </source>
</evidence>
<protein>
    <submittedName>
        <fullName evidence="3">Uncharacterized protein</fullName>
    </submittedName>
</protein>
<proteinExistence type="predicted"/>
<evidence type="ECO:0000256" key="1">
    <source>
        <dbReference type="SAM" id="MobiDB-lite"/>
    </source>
</evidence>
<keyword evidence="4" id="KW-1185">Reference proteome</keyword>
<dbReference type="AlphaFoldDB" id="A0A0J0XPF6"/>
<dbReference type="Proteomes" id="UP000053611">
    <property type="component" value="Unassembled WGS sequence"/>
</dbReference>
<evidence type="ECO:0000313" key="4">
    <source>
        <dbReference type="Proteomes" id="UP000053611"/>
    </source>
</evidence>
<dbReference type="RefSeq" id="XP_018279481.1">
    <property type="nucleotide sequence ID" value="XM_018427350.1"/>
</dbReference>
<feature type="chain" id="PRO_5005245468" evidence="2">
    <location>
        <begin position="24"/>
        <end position="227"/>
    </location>
</feature>
<name>A0A0J0XPF6_9TREE</name>
<sequence>MPSIPTSLSRPVYLLLISTVARWCCLRTQFLQRQTCQASSRSAYLSASGRLTIASSPVALEAPPDMNRADNNNRPHRQDGSDNIAGGYTLGLPSLEVLLGPPSCTAPSKSFTRCESFEAETPLQSLYRSPPSFSGDVLTPPDPLLPSSPVQALAEAGIDENDDAAVFKLLMKQREKRRDAQLLPALPEPARETAVLLDNPLHNDPLGLYFKIASCQLNSASAVPVSE</sequence>
<reference evidence="3 4" key="1">
    <citation type="submission" date="2015-03" db="EMBL/GenBank/DDBJ databases">
        <title>Genomics and transcriptomics of the oil-accumulating basidiomycete yeast T. oleaginosus allow insights into substrate utilization and the diverse evolutionary trajectories of mating systems in fungi.</title>
        <authorList>
            <consortium name="DOE Joint Genome Institute"/>
            <person name="Kourist R."/>
            <person name="Kracht O."/>
            <person name="Bracharz F."/>
            <person name="Lipzen A."/>
            <person name="Nolan M."/>
            <person name="Ohm R."/>
            <person name="Grigoriev I."/>
            <person name="Sun S."/>
            <person name="Heitman J."/>
            <person name="Bruck T."/>
            <person name="Nowrousian M."/>
        </authorList>
    </citation>
    <scope>NUCLEOTIDE SEQUENCE [LARGE SCALE GENOMIC DNA]</scope>
    <source>
        <strain evidence="3 4">IBC0246</strain>
    </source>
</reference>
<dbReference type="EMBL" id="KQ087199">
    <property type="protein sequence ID" value="KLT42990.1"/>
    <property type="molecule type" value="Genomic_DNA"/>
</dbReference>